<sequence length="276" mass="30665">MTNPAFKHTATSGYPHLTVDSYAQSAQGNTNDPQDCQHPLTDNSSFINHDHDATVLNKTIIMPALAPMTLYGRFGLNLTVPKVPSDVNHIIPSRQPDPVVSSITFPSPRTLSTCKWTKPTMPNDMLEEPIIRRTPPEILMKIFSEFYEETSYAFKVGDKTDMAFAISHVCRQWRNTAIHLCTGFWSTLAIVSSPGSIRGRTKAWAELTSMAIHRSKNKELNITFMGSDEESVAPSLAEALCVIMAHSQRLKVLDLHLPSTFVPLLSILVGRVPNLH</sequence>
<protein>
    <submittedName>
        <fullName evidence="2">Uncharacterized protein</fullName>
    </submittedName>
</protein>
<keyword evidence="3" id="KW-1185">Reference proteome</keyword>
<gene>
    <name evidence="2" type="ORF">ARMGADRAFT_1070666</name>
</gene>
<evidence type="ECO:0000313" key="3">
    <source>
        <dbReference type="Proteomes" id="UP000217790"/>
    </source>
</evidence>
<feature type="region of interest" description="Disordered" evidence="1">
    <location>
        <begin position="24"/>
        <end position="44"/>
    </location>
</feature>
<dbReference type="AlphaFoldDB" id="A0A2H3EXV8"/>
<evidence type="ECO:0000313" key="2">
    <source>
        <dbReference type="EMBL" id="PBL04194.1"/>
    </source>
</evidence>
<dbReference type="OrthoDB" id="2884925at2759"/>
<evidence type="ECO:0000256" key="1">
    <source>
        <dbReference type="SAM" id="MobiDB-lite"/>
    </source>
</evidence>
<name>A0A2H3EXV8_ARMGA</name>
<accession>A0A2H3EXV8</accession>
<proteinExistence type="predicted"/>
<dbReference type="InParanoid" id="A0A2H3EXV8"/>
<organism evidence="2 3">
    <name type="scientific">Armillaria gallica</name>
    <name type="common">Bulbous honey fungus</name>
    <name type="synonym">Armillaria bulbosa</name>
    <dbReference type="NCBI Taxonomy" id="47427"/>
    <lineage>
        <taxon>Eukaryota</taxon>
        <taxon>Fungi</taxon>
        <taxon>Dikarya</taxon>
        <taxon>Basidiomycota</taxon>
        <taxon>Agaricomycotina</taxon>
        <taxon>Agaricomycetes</taxon>
        <taxon>Agaricomycetidae</taxon>
        <taxon>Agaricales</taxon>
        <taxon>Marasmiineae</taxon>
        <taxon>Physalacriaceae</taxon>
        <taxon>Armillaria</taxon>
    </lineage>
</organism>
<reference evidence="3" key="1">
    <citation type="journal article" date="2017" name="Nat. Ecol. Evol.">
        <title>Genome expansion and lineage-specific genetic innovations in the forest pathogenic fungi Armillaria.</title>
        <authorList>
            <person name="Sipos G."/>
            <person name="Prasanna A.N."/>
            <person name="Walter M.C."/>
            <person name="O'Connor E."/>
            <person name="Balint B."/>
            <person name="Krizsan K."/>
            <person name="Kiss B."/>
            <person name="Hess J."/>
            <person name="Varga T."/>
            <person name="Slot J."/>
            <person name="Riley R."/>
            <person name="Boka B."/>
            <person name="Rigling D."/>
            <person name="Barry K."/>
            <person name="Lee J."/>
            <person name="Mihaltcheva S."/>
            <person name="LaButti K."/>
            <person name="Lipzen A."/>
            <person name="Waldron R."/>
            <person name="Moloney N.M."/>
            <person name="Sperisen C."/>
            <person name="Kredics L."/>
            <person name="Vagvoelgyi C."/>
            <person name="Patrignani A."/>
            <person name="Fitzpatrick D."/>
            <person name="Nagy I."/>
            <person name="Doyle S."/>
            <person name="Anderson J.B."/>
            <person name="Grigoriev I.V."/>
            <person name="Gueldener U."/>
            <person name="Muensterkoetter M."/>
            <person name="Nagy L.G."/>
        </authorList>
    </citation>
    <scope>NUCLEOTIDE SEQUENCE [LARGE SCALE GENOMIC DNA]</scope>
    <source>
        <strain evidence="3">Ar21-2</strain>
    </source>
</reference>
<dbReference type="EMBL" id="KZ293644">
    <property type="protein sequence ID" value="PBL04194.1"/>
    <property type="molecule type" value="Genomic_DNA"/>
</dbReference>
<dbReference type="Proteomes" id="UP000217790">
    <property type="component" value="Unassembled WGS sequence"/>
</dbReference>